<comment type="caution">
    <text evidence="2">The sequence shown here is derived from an EMBL/GenBank/DDBJ whole genome shotgun (WGS) entry which is preliminary data.</text>
</comment>
<dbReference type="AlphaFoldDB" id="A0A8T1XWH0"/>
<organism evidence="2 3">
    <name type="scientific">Arabidopsis suecica</name>
    <name type="common">Swedish thale-cress</name>
    <name type="synonym">Cardaminopsis suecica</name>
    <dbReference type="NCBI Taxonomy" id="45249"/>
    <lineage>
        <taxon>Eukaryota</taxon>
        <taxon>Viridiplantae</taxon>
        <taxon>Streptophyta</taxon>
        <taxon>Embryophyta</taxon>
        <taxon>Tracheophyta</taxon>
        <taxon>Spermatophyta</taxon>
        <taxon>Magnoliopsida</taxon>
        <taxon>eudicotyledons</taxon>
        <taxon>Gunneridae</taxon>
        <taxon>Pentapetalae</taxon>
        <taxon>rosids</taxon>
        <taxon>malvids</taxon>
        <taxon>Brassicales</taxon>
        <taxon>Brassicaceae</taxon>
        <taxon>Camelineae</taxon>
        <taxon>Arabidopsis</taxon>
    </lineage>
</organism>
<keyword evidence="1" id="KW-0812">Transmembrane</keyword>
<protein>
    <submittedName>
        <fullName evidence="2">Uncharacterized protein</fullName>
    </submittedName>
</protein>
<keyword evidence="1" id="KW-1133">Transmembrane helix</keyword>
<reference evidence="2 3" key="1">
    <citation type="submission" date="2020-12" db="EMBL/GenBank/DDBJ databases">
        <title>Concerted genomic and epigenomic changes stabilize Arabidopsis allopolyploids.</title>
        <authorList>
            <person name="Chen Z."/>
        </authorList>
    </citation>
    <scope>NUCLEOTIDE SEQUENCE [LARGE SCALE GENOMIC DNA]</scope>
    <source>
        <strain evidence="2">As9502</strain>
        <tissue evidence="2">Leaf</tissue>
    </source>
</reference>
<evidence type="ECO:0000313" key="3">
    <source>
        <dbReference type="Proteomes" id="UP000694251"/>
    </source>
</evidence>
<gene>
    <name evidence="2" type="ORF">ISN44_As13g010350</name>
</gene>
<keyword evidence="1" id="KW-0472">Membrane</keyword>
<dbReference type="Proteomes" id="UP000694251">
    <property type="component" value="Chromosome 13"/>
</dbReference>
<evidence type="ECO:0000313" key="2">
    <source>
        <dbReference type="EMBL" id="KAG7537112.1"/>
    </source>
</evidence>
<feature type="transmembrane region" description="Helical" evidence="1">
    <location>
        <begin position="25"/>
        <end position="46"/>
    </location>
</feature>
<sequence length="64" mass="7552">MSNLIDQRKCLSLLVFQHIKLRQRLFFLAIFAKFRYCIFTFLPLLFVGSVELISSISVVTWNLI</sequence>
<accession>A0A8T1XWH0</accession>
<evidence type="ECO:0000256" key="1">
    <source>
        <dbReference type="SAM" id="Phobius"/>
    </source>
</evidence>
<dbReference type="EMBL" id="JAEFBJ010000013">
    <property type="protein sequence ID" value="KAG7537112.1"/>
    <property type="molecule type" value="Genomic_DNA"/>
</dbReference>
<name>A0A8T1XWH0_ARASU</name>
<proteinExistence type="predicted"/>
<keyword evidence="3" id="KW-1185">Reference proteome</keyword>